<dbReference type="AlphaFoldDB" id="A0A482WY10"/>
<dbReference type="Pfam" id="PF08547">
    <property type="entry name" value="CIA30"/>
    <property type="match status" value="1"/>
</dbReference>
<keyword evidence="2" id="KW-0732">Signal</keyword>
<dbReference type="STRING" id="195883.A0A482WY10"/>
<dbReference type="InterPro" id="IPR013857">
    <property type="entry name" value="NADH-UbQ_OxRdtase-assoc_prot30"/>
</dbReference>
<dbReference type="PANTHER" id="PTHR13194:SF19">
    <property type="entry name" value="NAD(P)-BINDING ROSSMANN-FOLD SUPERFAMILY PROTEIN"/>
    <property type="match status" value="1"/>
</dbReference>
<evidence type="ECO:0000313" key="5">
    <source>
        <dbReference type="Proteomes" id="UP000291343"/>
    </source>
</evidence>
<organism evidence="4 5">
    <name type="scientific">Laodelphax striatellus</name>
    <name type="common">Small brown planthopper</name>
    <name type="synonym">Delphax striatella</name>
    <dbReference type="NCBI Taxonomy" id="195883"/>
    <lineage>
        <taxon>Eukaryota</taxon>
        <taxon>Metazoa</taxon>
        <taxon>Ecdysozoa</taxon>
        <taxon>Arthropoda</taxon>
        <taxon>Hexapoda</taxon>
        <taxon>Insecta</taxon>
        <taxon>Pterygota</taxon>
        <taxon>Neoptera</taxon>
        <taxon>Paraneoptera</taxon>
        <taxon>Hemiptera</taxon>
        <taxon>Auchenorrhyncha</taxon>
        <taxon>Fulgoroidea</taxon>
        <taxon>Delphacidae</taxon>
        <taxon>Criomorphinae</taxon>
        <taxon>Laodelphax</taxon>
    </lineage>
</organism>
<reference evidence="4 5" key="1">
    <citation type="journal article" date="2017" name="Gigascience">
        <title>Genome sequence of the small brown planthopper, Laodelphax striatellus.</title>
        <authorList>
            <person name="Zhu J."/>
            <person name="Jiang F."/>
            <person name="Wang X."/>
            <person name="Yang P."/>
            <person name="Bao Y."/>
            <person name="Zhao W."/>
            <person name="Wang W."/>
            <person name="Lu H."/>
            <person name="Wang Q."/>
            <person name="Cui N."/>
            <person name="Li J."/>
            <person name="Chen X."/>
            <person name="Luo L."/>
            <person name="Yu J."/>
            <person name="Kang L."/>
            <person name="Cui F."/>
        </authorList>
    </citation>
    <scope>NUCLEOTIDE SEQUENCE [LARGE SCALE GENOMIC DNA]</scope>
    <source>
        <strain evidence="4">Lst14</strain>
    </source>
</reference>
<dbReference type="PANTHER" id="PTHR13194">
    <property type="entry name" value="COMPLEX I INTERMEDIATE-ASSOCIATED PROTEIN 30"/>
    <property type="match status" value="1"/>
</dbReference>
<dbReference type="InParanoid" id="A0A482WY10"/>
<gene>
    <name evidence="4" type="ORF">LSTR_LSTR006082</name>
</gene>
<comment type="similarity">
    <text evidence="1">Belongs to the CIA30 family.</text>
</comment>
<feature type="signal peptide" evidence="2">
    <location>
        <begin position="1"/>
        <end position="19"/>
    </location>
</feature>
<dbReference type="GO" id="GO:0051082">
    <property type="term" value="F:unfolded protein binding"/>
    <property type="evidence" value="ECO:0007669"/>
    <property type="project" value="TreeGrafter"/>
</dbReference>
<dbReference type="SMR" id="A0A482WY10"/>
<evidence type="ECO:0000256" key="1">
    <source>
        <dbReference type="ARBA" id="ARBA00007884"/>
    </source>
</evidence>
<feature type="chain" id="PRO_5019861647" description="NADH:ubiquinone oxidoreductase intermediate-associated protein 30 domain-containing protein" evidence="2">
    <location>
        <begin position="20"/>
        <end position="212"/>
    </location>
</feature>
<sequence>MKAFLWFLILYHTMLEISSNGCGEVEESTSGPDEMMLFDFTSLETLNGWTEQSDVVREVGMSKAVLVLQKTQKFQRGVFFTMLNPQPNGAGFAGVRTDTTFDLTNFSKICMNVRGQGQNHGYKVVLRHKGENNEPFSSYESMFQAPIGKFGSVELCLSSFEPYYRGQKRNNSEPLDTSNITNFELQVYGGVYLPVKQFGTSSLEIIDIKACK</sequence>
<comment type="caution">
    <text evidence="4">The sequence shown here is derived from an EMBL/GenBank/DDBJ whole genome shotgun (WGS) entry which is preliminary data.</text>
</comment>
<keyword evidence="5" id="KW-1185">Reference proteome</keyword>
<name>A0A482WY10_LAOST</name>
<evidence type="ECO:0000259" key="3">
    <source>
        <dbReference type="Pfam" id="PF08547"/>
    </source>
</evidence>
<dbReference type="InterPro" id="IPR039131">
    <property type="entry name" value="NDUFAF1"/>
</dbReference>
<accession>A0A482WY10</accession>
<dbReference type="OrthoDB" id="426386at2759"/>
<protein>
    <recommendedName>
        <fullName evidence="3">NADH:ubiquinone oxidoreductase intermediate-associated protein 30 domain-containing protein</fullName>
    </recommendedName>
</protein>
<dbReference type="GO" id="GO:0010257">
    <property type="term" value="P:NADH dehydrogenase complex assembly"/>
    <property type="evidence" value="ECO:0007669"/>
    <property type="project" value="TreeGrafter"/>
</dbReference>
<dbReference type="InterPro" id="IPR008979">
    <property type="entry name" value="Galactose-bd-like_sf"/>
</dbReference>
<proteinExistence type="inferred from homology"/>
<dbReference type="EMBL" id="QKKF02022243">
    <property type="protein sequence ID" value="RZF38487.1"/>
    <property type="molecule type" value="Genomic_DNA"/>
</dbReference>
<feature type="domain" description="NADH:ubiquinone oxidoreductase intermediate-associated protein 30" evidence="3">
    <location>
        <begin position="38"/>
        <end position="195"/>
    </location>
</feature>
<evidence type="ECO:0000313" key="4">
    <source>
        <dbReference type="EMBL" id="RZF38487.1"/>
    </source>
</evidence>
<dbReference type="Proteomes" id="UP000291343">
    <property type="component" value="Unassembled WGS sequence"/>
</dbReference>
<evidence type="ECO:0000256" key="2">
    <source>
        <dbReference type="SAM" id="SignalP"/>
    </source>
</evidence>
<dbReference type="SUPFAM" id="SSF49785">
    <property type="entry name" value="Galactose-binding domain-like"/>
    <property type="match status" value="1"/>
</dbReference>